<evidence type="ECO:0000313" key="2">
    <source>
        <dbReference type="EMBL" id="PHN97173.1"/>
    </source>
</evidence>
<gene>
    <name evidence="2" type="ORF">CSC81_12250</name>
    <name evidence="1" type="ORF">Q8W23_13265</name>
</gene>
<reference evidence="2 3" key="1">
    <citation type="journal article" date="2016" name="Nat. Commun.">
        <title>Microbial interactions lead to rapid micro-scale successions on model marine particles.</title>
        <authorList>
            <person name="Datta M.S."/>
            <person name="Sliwerska E."/>
            <person name="Gore J."/>
            <person name="Polz M.F."/>
            <person name="Cordero O.X."/>
        </authorList>
    </citation>
    <scope>NUCLEOTIDE SEQUENCE [LARGE SCALE GENOMIC DNA]</scope>
    <source>
        <strain evidence="2 3">4G03</strain>
    </source>
</reference>
<dbReference type="AlphaFoldDB" id="A0A2G1BSY2"/>
<name>A0A2G1BSY2_9FLAO</name>
<protein>
    <submittedName>
        <fullName evidence="2">Uncharacterized protein</fullName>
    </submittedName>
</protein>
<comment type="caution">
    <text evidence="2">The sequence shown here is derived from an EMBL/GenBank/DDBJ whole genome shotgun (WGS) entry which is preliminary data.</text>
</comment>
<accession>A0A2G1BSY2</accession>
<dbReference type="EMBL" id="JAUYVU010000011">
    <property type="protein sequence ID" value="MDP2542444.1"/>
    <property type="molecule type" value="Genomic_DNA"/>
</dbReference>
<evidence type="ECO:0000313" key="1">
    <source>
        <dbReference type="EMBL" id="MDP2542444.1"/>
    </source>
</evidence>
<reference evidence="1 4" key="3">
    <citation type="submission" date="2023-07" db="EMBL/GenBank/DDBJ databases">
        <title>Genome content predicts the carbon catabolic preferences of heterotrophic bacteria.</title>
        <authorList>
            <person name="Gralka M."/>
        </authorList>
    </citation>
    <scope>NUCLEOTIDE SEQUENCE [LARGE SCALE GENOMIC DNA]</scope>
    <source>
        <strain evidence="1 4">4G03</strain>
    </source>
</reference>
<dbReference type="Proteomes" id="UP000222163">
    <property type="component" value="Unassembled WGS sequence"/>
</dbReference>
<organism evidence="2 3">
    <name type="scientific">Tenacibaculum discolor</name>
    <dbReference type="NCBI Taxonomy" id="361581"/>
    <lineage>
        <taxon>Bacteria</taxon>
        <taxon>Pseudomonadati</taxon>
        <taxon>Bacteroidota</taxon>
        <taxon>Flavobacteriia</taxon>
        <taxon>Flavobacteriales</taxon>
        <taxon>Flavobacteriaceae</taxon>
        <taxon>Tenacibaculum</taxon>
    </lineage>
</organism>
<dbReference type="RefSeq" id="WP_099216027.1">
    <property type="nucleotide sequence ID" value="NZ_JAUYVU010000011.1"/>
</dbReference>
<reference evidence="2" key="2">
    <citation type="submission" date="2017-10" db="EMBL/GenBank/DDBJ databases">
        <authorList>
            <person name="Enke T.N."/>
            <person name="Cordero O.X."/>
        </authorList>
    </citation>
    <scope>NUCLEOTIDE SEQUENCE</scope>
    <source>
        <strain evidence="2">4G03</strain>
    </source>
</reference>
<sequence length="86" mass="10096">MAYYNSQQTVTLVGVYQGYTNGYYVFELENGDIIDFEQINKKNLEHLDLKSSSLKNKSFEITYKEIFDDVDDEDLVIFKLENLQPL</sequence>
<evidence type="ECO:0000313" key="3">
    <source>
        <dbReference type="Proteomes" id="UP000222163"/>
    </source>
</evidence>
<keyword evidence="4" id="KW-1185">Reference proteome</keyword>
<dbReference type="EMBL" id="PDUU01000009">
    <property type="protein sequence ID" value="PHN97173.1"/>
    <property type="molecule type" value="Genomic_DNA"/>
</dbReference>
<evidence type="ECO:0000313" key="4">
    <source>
        <dbReference type="Proteomes" id="UP001242342"/>
    </source>
</evidence>
<dbReference type="Proteomes" id="UP001242342">
    <property type="component" value="Unassembled WGS sequence"/>
</dbReference>
<accession>A0A497ZE14</accession>
<proteinExistence type="predicted"/>